<name>A0A813X278_9BILA</name>
<dbReference type="SUPFAM" id="SSF57850">
    <property type="entry name" value="RING/U-box"/>
    <property type="match status" value="1"/>
</dbReference>
<comment type="caution">
    <text evidence="5">The sequence shown here is derived from an EMBL/GenBank/DDBJ whole genome shotgun (WGS) entry which is preliminary data.</text>
</comment>
<dbReference type="Pfam" id="PF00569">
    <property type="entry name" value="ZZ"/>
    <property type="match status" value="1"/>
</dbReference>
<evidence type="ECO:0000256" key="2">
    <source>
        <dbReference type="ARBA" id="ARBA00022771"/>
    </source>
</evidence>
<accession>A0A813X278</accession>
<organism evidence="5 6">
    <name type="scientific">Brachionus calyciflorus</name>
    <dbReference type="NCBI Taxonomy" id="104777"/>
    <lineage>
        <taxon>Eukaryota</taxon>
        <taxon>Metazoa</taxon>
        <taxon>Spiralia</taxon>
        <taxon>Gnathifera</taxon>
        <taxon>Rotifera</taxon>
        <taxon>Eurotatoria</taxon>
        <taxon>Monogononta</taxon>
        <taxon>Pseudotrocha</taxon>
        <taxon>Ploima</taxon>
        <taxon>Brachionidae</taxon>
        <taxon>Brachionus</taxon>
    </lineage>
</organism>
<feature type="domain" description="ZZ-type" evidence="4">
    <location>
        <begin position="47"/>
        <end position="63"/>
    </location>
</feature>
<keyword evidence="6" id="KW-1185">Reference proteome</keyword>
<keyword evidence="3" id="KW-0862">Zinc</keyword>
<protein>
    <recommendedName>
        <fullName evidence="4">ZZ-type domain-containing protein</fullName>
    </recommendedName>
</protein>
<dbReference type="Gene3D" id="3.30.60.90">
    <property type="match status" value="1"/>
</dbReference>
<gene>
    <name evidence="5" type="ORF">OXX778_LOCUS9556</name>
</gene>
<dbReference type="GO" id="GO:0008270">
    <property type="term" value="F:zinc ion binding"/>
    <property type="evidence" value="ECO:0007669"/>
    <property type="project" value="UniProtKB-KW"/>
</dbReference>
<dbReference type="InterPro" id="IPR043145">
    <property type="entry name" value="Znf_ZZ_sf"/>
</dbReference>
<dbReference type="Proteomes" id="UP000663879">
    <property type="component" value="Unassembled WGS sequence"/>
</dbReference>
<keyword evidence="1" id="KW-0479">Metal-binding</keyword>
<evidence type="ECO:0000313" key="6">
    <source>
        <dbReference type="Proteomes" id="UP000663879"/>
    </source>
</evidence>
<keyword evidence="2" id="KW-0863">Zinc-finger</keyword>
<proteinExistence type="predicted"/>
<reference evidence="5" key="1">
    <citation type="submission" date="2021-02" db="EMBL/GenBank/DDBJ databases">
        <authorList>
            <person name="Nowell W R."/>
        </authorList>
    </citation>
    <scope>NUCLEOTIDE SEQUENCE</scope>
    <source>
        <strain evidence="5">Ploen Becks lab</strain>
    </source>
</reference>
<dbReference type="OrthoDB" id="2122982at2759"/>
<evidence type="ECO:0000256" key="3">
    <source>
        <dbReference type="ARBA" id="ARBA00022833"/>
    </source>
</evidence>
<dbReference type="EMBL" id="CAJNOC010001420">
    <property type="protein sequence ID" value="CAF0863445.1"/>
    <property type="molecule type" value="Genomic_DNA"/>
</dbReference>
<evidence type="ECO:0000313" key="5">
    <source>
        <dbReference type="EMBL" id="CAF0863445.1"/>
    </source>
</evidence>
<evidence type="ECO:0000256" key="1">
    <source>
        <dbReference type="ARBA" id="ARBA00022723"/>
    </source>
</evidence>
<evidence type="ECO:0000259" key="4">
    <source>
        <dbReference type="Pfam" id="PF00569"/>
    </source>
</evidence>
<dbReference type="InterPro" id="IPR000433">
    <property type="entry name" value="Znf_ZZ"/>
</dbReference>
<sequence length="87" mass="10218">MSYKSLYHPHYFEKCNRENGWACDGAELFGKCKSGLDDFGMSYGKERFKCTVCDDFDLCRPCLEYQLVKINMNPIDLKLLQKIIYEV</sequence>
<dbReference type="AlphaFoldDB" id="A0A813X278"/>